<dbReference type="EMBL" id="JAWCUI010000037">
    <property type="protein sequence ID" value="KAL1893545.1"/>
    <property type="molecule type" value="Genomic_DNA"/>
</dbReference>
<evidence type="ECO:0000256" key="1">
    <source>
        <dbReference type="SAM" id="Phobius"/>
    </source>
</evidence>
<reference evidence="2 3" key="1">
    <citation type="journal article" date="2024" name="IMA Fungus">
        <title>IMA Genome - F19 : A genome assembly and annotation guide to empower mycologists, including annotated draft genome sequences of Ceratocystis pirilliformis, Diaporthe australafricana, Fusarium ophioides, Paecilomyces lecythidis, and Sporothrix stenoceras.</title>
        <authorList>
            <person name="Aylward J."/>
            <person name="Wilson A.M."/>
            <person name="Visagie C.M."/>
            <person name="Spraker J."/>
            <person name="Barnes I."/>
            <person name="Buitendag C."/>
            <person name="Ceriani C."/>
            <person name="Del Mar Angel L."/>
            <person name="du Plessis D."/>
            <person name="Fuchs T."/>
            <person name="Gasser K."/>
            <person name="Kramer D."/>
            <person name="Li W."/>
            <person name="Munsamy K."/>
            <person name="Piso A."/>
            <person name="Price J.L."/>
            <person name="Sonnekus B."/>
            <person name="Thomas C."/>
            <person name="van der Nest A."/>
            <person name="van Dijk A."/>
            <person name="van Heerden A."/>
            <person name="van Vuuren N."/>
            <person name="Yilmaz N."/>
            <person name="Duong T.A."/>
            <person name="van der Merwe N.A."/>
            <person name="Wingfield M.J."/>
            <person name="Wingfield B.D."/>
        </authorList>
    </citation>
    <scope>NUCLEOTIDE SEQUENCE [LARGE SCALE GENOMIC DNA]</scope>
    <source>
        <strain evidence="2 3">CMW 5346</strain>
    </source>
</reference>
<evidence type="ECO:0000313" key="3">
    <source>
        <dbReference type="Proteomes" id="UP001583186"/>
    </source>
</evidence>
<gene>
    <name evidence="2" type="ORF">Sste5346_006375</name>
</gene>
<dbReference type="Pfam" id="PF14087">
    <property type="entry name" value="DUF4267"/>
    <property type="match status" value="1"/>
</dbReference>
<proteinExistence type="predicted"/>
<feature type="transmembrane region" description="Helical" evidence="1">
    <location>
        <begin position="79"/>
        <end position="99"/>
    </location>
</feature>
<feature type="transmembrane region" description="Helical" evidence="1">
    <location>
        <begin position="6"/>
        <end position="25"/>
    </location>
</feature>
<sequence length="132" mass="14012">MSFSPIPAYVFGTIFTGIGVLSFLAPETDYAVFGLPLEGASPASPTKGGVSPFVYAKGARDLAFGFTYFALQYRGLEEAVTIFSAVLCTVALMDGAIVSKFGGDQYKGKSWGHWGGLLPFGAYVAYRVQNSL</sequence>
<protein>
    <recommendedName>
        <fullName evidence="4">Integral membrane protein</fullName>
    </recommendedName>
</protein>
<keyword evidence="3" id="KW-1185">Reference proteome</keyword>
<organism evidence="2 3">
    <name type="scientific">Sporothrix stenoceras</name>
    <dbReference type="NCBI Taxonomy" id="5173"/>
    <lineage>
        <taxon>Eukaryota</taxon>
        <taxon>Fungi</taxon>
        <taxon>Dikarya</taxon>
        <taxon>Ascomycota</taxon>
        <taxon>Pezizomycotina</taxon>
        <taxon>Sordariomycetes</taxon>
        <taxon>Sordariomycetidae</taxon>
        <taxon>Ophiostomatales</taxon>
        <taxon>Ophiostomataceae</taxon>
        <taxon>Sporothrix</taxon>
    </lineage>
</organism>
<keyword evidence="1" id="KW-0812">Transmembrane</keyword>
<evidence type="ECO:0008006" key="4">
    <source>
        <dbReference type="Google" id="ProtNLM"/>
    </source>
</evidence>
<dbReference type="Proteomes" id="UP001583186">
    <property type="component" value="Unassembled WGS sequence"/>
</dbReference>
<comment type="caution">
    <text evidence="2">The sequence shown here is derived from an EMBL/GenBank/DDBJ whole genome shotgun (WGS) entry which is preliminary data.</text>
</comment>
<evidence type="ECO:0000313" key="2">
    <source>
        <dbReference type="EMBL" id="KAL1893545.1"/>
    </source>
</evidence>
<keyword evidence="1" id="KW-1133">Transmembrane helix</keyword>
<dbReference type="InterPro" id="IPR025363">
    <property type="entry name" value="DUF4267"/>
</dbReference>
<accession>A0ABR3YYS3</accession>
<keyword evidence="1" id="KW-0472">Membrane</keyword>
<name>A0ABR3YYS3_9PEZI</name>